<feature type="binding site" evidence="9">
    <location>
        <position position="92"/>
    </location>
    <ligand>
        <name>Mg(2+)</name>
        <dbReference type="ChEBI" id="CHEBI:18420"/>
    </ligand>
</feature>
<comment type="cofactor">
    <cofactor evidence="9">
        <name>Mg(2+)</name>
        <dbReference type="ChEBI" id="CHEBI:18420"/>
    </cofactor>
    <text evidence="9">Binds 1 Mg(2+) ion per subunit.</text>
</comment>
<evidence type="ECO:0000256" key="9">
    <source>
        <dbReference type="HAMAP-Rule" id="MF_00097"/>
    </source>
</evidence>
<reference evidence="14" key="1">
    <citation type="journal article" date="2019" name="Int. J. Syst. Evol. Microbiol.">
        <title>The Global Catalogue of Microorganisms (GCM) 10K type strain sequencing project: providing services to taxonomists for standard genome sequencing and annotation.</title>
        <authorList>
            <consortium name="The Broad Institute Genomics Platform"/>
            <consortium name="The Broad Institute Genome Sequencing Center for Infectious Disease"/>
            <person name="Wu L."/>
            <person name="Ma J."/>
        </authorList>
    </citation>
    <scope>NUCLEOTIDE SEQUENCE [LARGE SCALE GENOMIC DNA]</scope>
    <source>
        <strain evidence="14">JCM 17555</strain>
    </source>
</reference>
<gene>
    <name evidence="9 13" type="primary">thiE</name>
    <name evidence="13" type="ORF">GCM10022278_17690</name>
</gene>
<dbReference type="InterPro" id="IPR034291">
    <property type="entry name" value="TMP_synthase"/>
</dbReference>
<feature type="binding site" evidence="9">
    <location>
        <position position="133"/>
    </location>
    <ligand>
        <name>4-amino-2-methyl-5-(diphosphooxymethyl)pyrimidine</name>
        <dbReference type="ChEBI" id="CHEBI:57841"/>
    </ligand>
</feature>
<dbReference type="Gene3D" id="3.20.20.70">
    <property type="entry name" value="Aldolase class I"/>
    <property type="match status" value="1"/>
</dbReference>
<evidence type="ECO:0000313" key="13">
    <source>
        <dbReference type="EMBL" id="GAA3959991.1"/>
    </source>
</evidence>
<comment type="catalytic activity">
    <reaction evidence="6 9 10">
        <text>4-methyl-5-(2-phosphooxyethyl)-thiazole + 4-amino-2-methyl-5-(diphosphooxymethyl)pyrimidine + H(+) = thiamine phosphate + diphosphate</text>
        <dbReference type="Rhea" id="RHEA:22328"/>
        <dbReference type="ChEBI" id="CHEBI:15378"/>
        <dbReference type="ChEBI" id="CHEBI:33019"/>
        <dbReference type="ChEBI" id="CHEBI:37575"/>
        <dbReference type="ChEBI" id="CHEBI:57841"/>
        <dbReference type="ChEBI" id="CHEBI:58296"/>
        <dbReference type="EC" id="2.5.1.3"/>
    </reaction>
</comment>
<name>A0ABP7P5C2_9GAMM</name>
<comment type="caution">
    <text evidence="9">Lacks conserved residue(s) required for the propagation of feature annotation.</text>
</comment>
<comment type="similarity">
    <text evidence="9 10">Belongs to the thiamine-phosphate synthase family.</text>
</comment>
<comment type="function">
    <text evidence="9">Condenses 4-methyl-5-(beta-hydroxyethyl)thiazole monophosphate (THZ-P) and 2-methyl-4-amino-5-hydroxymethyl pyrimidine pyrophosphate (HMP-PP) to form thiamine monophosphate (TMP).</text>
</comment>
<dbReference type="Proteomes" id="UP001501337">
    <property type="component" value="Unassembled WGS sequence"/>
</dbReference>
<dbReference type="EMBL" id="BAABBO010000009">
    <property type="protein sequence ID" value="GAA3959991.1"/>
    <property type="molecule type" value="Genomic_DNA"/>
</dbReference>
<dbReference type="EC" id="2.5.1.3" evidence="9"/>
<evidence type="ECO:0000256" key="11">
    <source>
        <dbReference type="RuleBase" id="RU004253"/>
    </source>
</evidence>
<evidence type="ECO:0000256" key="3">
    <source>
        <dbReference type="ARBA" id="ARBA00022723"/>
    </source>
</evidence>
<dbReference type="NCBIfam" id="TIGR00693">
    <property type="entry name" value="thiE"/>
    <property type="match status" value="1"/>
</dbReference>
<evidence type="ECO:0000256" key="5">
    <source>
        <dbReference type="ARBA" id="ARBA00022977"/>
    </source>
</evidence>
<organism evidence="13 14">
    <name type="scientific">Allohahella marinimesophila</name>
    <dbReference type="NCBI Taxonomy" id="1054972"/>
    <lineage>
        <taxon>Bacteria</taxon>
        <taxon>Pseudomonadati</taxon>
        <taxon>Pseudomonadota</taxon>
        <taxon>Gammaproteobacteria</taxon>
        <taxon>Oceanospirillales</taxon>
        <taxon>Hahellaceae</taxon>
        <taxon>Allohahella</taxon>
    </lineage>
</organism>
<feature type="binding site" evidence="9">
    <location>
        <begin position="55"/>
        <end position="59"/>
    </location>
    <ligand>
        <name>4-amino-2-methyl-5-(diphosphooxymethyl)pyrimidine</name>
        <dbReference type="ChEBI" id="CHEBI:57841"/>
    </ligand>
</feature>
<comment type="catalytic activity">
    <reaction evidence="7 9 10">
        <text>2-(2-carboxy-4-methylthiazol-5-yl)ethyl phosphate + 4-amino-2-methyl-5-(diphosphooxymethyl)pyrimidine + 2 H(+) = thiamine phosphate + CO2 + diphosphate</text>
        <dbReference type="Rhea" id="RHEA:47848"/>
        <dbReference type="ChEBI" id="CHEBI:15378"/>
        <dbReference type="ChEBI" id="CHEBI:16526"/>
        <dbReference type="ChEBI" id="CHEBI:33019"/>
        <dbReference type="ChEBI" id="CHEBI:37575"/>
        <dbReference type="ChEBI" id="CHEBI:57841"/>
        <dbReference type="ChEBI" id="CHEBI:62890"/>
        <dbReference type="EC" id="2.5.1.3"/>
    </reaction>
</comment>
<dbReference type="InterPro" id="IPR013785">
    <property type="entry name" value="Aldolase_TIM"/>
</dbReference>
<feature type="binding site" evidence="9">
    <location>
        <position position="91"/>
    </location>
    <ligand>
        <name>4-amino-2-methyl-5-(diphosphooxymethyl)pyrimidine</name>
        <dbReference type="ChEBI" id="CHEBI:57841"/>
    </ligand>
</feature>
<feature type="binding site" evidence="9">
    <location>
        <position position="163"/>
    </location>
    <ligand>
        <name>4-amino-2-methyl-5-(diphosphooxymethyl)pyrimidine</name>
        <dbReference type="ChEBI" id="CHEBI:57841"/>
    </ligand>
</feature>
<dbReference type="InterPro" id="IPR036206">
    <property type="entry name" value="ThiamineP_synth_sf"/>
</dbReference>
<evidence type="ECO:0000256" key="1">
    <source>
        <dbReference type="ARBA" id="ARBA00005165"/>
    </source>
</evidence>
<dbReference type="PANTHER" id="PTHR20857:SF15">
    <property type="entry name" value="THIAMINE-PHOSPHATE SYNTHASE"/>
    <property type="match status" value="1"/>
</dbReference>
<keyword evidence="3 9" id="KW-0479">Metal-binding</keyword>
<comment type="caution">
    <text evidence="13">The sequence shown here is derived from an EMBL/GenBank/DDBJ whole genome shotgun (WGS) entry which is preliminary data.</text>
</comment>
<dbReference type="PANTHER" id="PTHR20857">
    <property type="entry name" value="THIAMINE-PHOSPHATE PYROPHOSPHORYLASE"/>
    <property type="match status" value="1"/>
</dbReference>
<evidence type="ECO:0000256" key="6">
    <source>
        <dbReference type="ARBA" id="ARBA00047334"/>
    </source>
</evidence>
<accession>A0ABP7P5C2</accession>
<keyword evidence="14" id="KW-1185">Reference proteome</keyword>
<evidence type="ECO:0000259" key="12">
    <source>
        <dbReference type="Pfam" id="PF02581"/>
    </source>
</evidence>
<feature type="binding site" evidence="9">
    <location>
        <begin position="160"/>
        <end position="162"/>
    </location>
    <ligand>
        <name>2-[(2R,5Z)-2-carboxy-4-methylthiazol-5(2H)-ylidene]ethyl phosphate</name>
        <dbReference type="ChEBI" id="CHEBI:62899"/>
    </ligand>
</feature>
<dbReference type="SUPFAM" id="SSF51391">
    <property type="entry name" value="Thiamin phosphate synthase"/>
    <property type="match status" value="1"/>
</dbReference>
<keyword evidence="5 9" id="KW-0784">Thiamine biosynthesis</keyword>
<keyword evidence="4 9" id="KW-0460">Magnesium</keyword>
<dbReference type="CDD" id="cd00564">
    <property type="entry name" value="TMP_TenI"/>
    <property type="match status" value="1"/>
</dbReference>
<evidence type="ECO:0000256" key="7">
    <source>
        <dbReference type="ARBA" id="ARBA00047851"/>
    </source>
</evidence>
<comment type="catalytic activity">
    <reaction evidence="8 9 10">
        <text>2-[(2R,5Z)-2-carboxy-4-methylthiazol-5(2H)-ylidene]ethyl phosphate + 4-amino-2-methyl-5-(diphosphooxymethyl)pyrimidine + 2 H(+) = thiamine phosphate + CO2 + diphosphate</text>
        <dbReference type="Rhea" id="RHEA:47844"/>
        <dbReference type="ChEBI" id="CHEBI:15378"/>
        <dbReference type="ChEBI" id="CHEBI:16526"/>
        <dbReference type="ChEBI" id="CHEBI:33019"/>
        <dbReference type="ChEBI" id="CHEBI:37575"/>
        <dbReference type="ChEBI" id="CHEBI:57841"/>
        <dbReference type="ChEBI" id="CHEBI:62899"/>
        <dbReference type="EC" id="2.5.1.3"/>
    </reaction>
</comment>
<evidence type="ECO:0000256" key="10">
    <source>
        <dbReference type="RuleBase" id="RU003826"/>
    </source>
</evidence>
<evidence type="ECO:0000313" key="14">
    <source>
        <dbReference type="Proteomes" id="UP001501337"/>
    </source>
</evidence>
<feature type="domain" description="Thiamine phosphate synthase/TenI" evidence="12">
    <location>
        <begin position="25"/>
        <end position="212"/>
    </location>
</feature>
<feature type="binding site" evidence="9">
    <location>
        <position position="190"/>
    </location>
    <ligand>
        <name>2-[(2R,5Z)-2-carboxy-4-methylthiazol-5(2H)-ylidene]ethyl phosphate</name>
        <dbReference type="ChEBI" id="CHEBI:62899"/>
    </ligand>
</feature>
<protein>
    <recommendedName>
        <fullName evidence="9">Thiamine-phosphate synthase</fullName>
        <shortName evidence="9">TP synthase</shortName>
        <shortName evidence="9">TPS</shortName>
        <ecNumber evidence="9">2.5.1.3</ecNumber>
    </recommendedName>
    <alternativeName>
        <fullName evidence="9">Thiamine-phosphate pyrophosphorylase</fullName>
        <shortName evidence="9">TMP pyrophosphorylase</shortName>
        <shortName evidence="9">TMP-PPase</shortName>
    </alternativeName>
</protein>
<dbReference type="RefSeq" id="WP_344805431.1">
    <property type="nucleotide sequence ID" value="NZ_BAABBO010000009.1"/>
</dbReference>
<evidence type="ECO:0000256" key="4">
    <source>
        <dbReference type="ARBA" id="ARBA00022842"/>
    </source>
</evidence>
<feature type="binding site" evidence="9">
    <location>
        <position position="111"/>
    </location>
    <ligand>
        <name>Mg(2+)</name>
        <dbReference type="ChEBI" id="CHEBI:18420"/>
    </ligand>
</feature>
<dbReference type="Pfam" id="PF02581">
    <property type="entry name" value="TMP-TENI"/>
    <property type="match status" value="1"/>
</dbReference>
<proteinExistence type="inferred from homology"/>
<comment type="pathway">
    <text evidence="1 9 11">Cofactor biosynthesis; thiamine diphosphate biosynthesis; thiamine phosphate from 4-amino-2-methyl-5-diphosphomethylpyrimidine and 4-methyl-5-(2-phosphoethyl)-thiazole: step 1/1.</text>
</comment>
<keyword evidence="2 9" id="KW-0808">Transferase</keyword>
<dbReference type="HAMAP" id="MF_00097">
    <property type="entry name" value="TMP_synthase"/>
    <property type="match status" value="1"/>
</dbReference>
<evidence type="ECO:0000256" key="2">
    <source>
        <dbReference type="ARBA" id="ARBA00022679"/>
    </source>
</evidence>
<dbReference type="InterPro" id="IPR022998">
    <property type="entry name" value="ThiamineP_synth_TenI"/>
</dbReference>
<evidence type="ECO:0000256" key="8">
    <source>
        <dbReference type="ARBA" id="ARBA00047883"/>
    </source>
</evidence>
<sequence>MSAHSSLPDIGIGSHVRTIMGGRGLYVITDIGPARDPSLARRVEAAINGGARIVQYRNKASQEAYPLVERIAEARELAVLCREKAACFVVNDDVELARACDADGVHLGRDEDWQSDQALTTEMGDRSLLYGASCYNSLERAAERHAKGAHYLAFGRFFSSSTKPSAVETSVSLLQEARVRFDCPLVAIGGITAANATPLIEAGADWLAVVGSVFGQDSLEGVHDAAAELLALFD</sequence>